<dbReference type="GO" id="GO:0016874">
    <property type="term" value="F:ligase activity"/>
    <property type="evidence" value="ECO:0007669"/>
    <property type="project" value="UniProtKB-KW"/>
</dbReference>
<evidence type="ECO:0000313" key="7">
    <source>
        <dbReference type="EMBL" id="NDK38530.1"/>
    </source>
</evidence>
<dbReference type="PANTHER" id="PTHR37422">
    <property type="entry name" value="TEICHURONIC ACID BIOSYNTHESIS PROTEIN TUAE"/>
    <property type="match status" value="1"/>
</dbReference>
<keyword evidence="3 5" id="KW-1133">Transmembrane helix</keyword>
<feature type="transmembrane region" description="Helical" evidence="5">
    <location>
        <begin position="20"/>
        <end position="44"/>
    </location>
</feature>
<feature type="transmembrane region" description="Helical" evidence="5">
    <location>
        <begin position="115"/>
        <end position="136"/>
    </location>
</feature>
<evidence type="ECO:0000259" key="6">
    <source>
        <dbReference type="Pfam" id="PF04932"/>
    </source>
</evidence>
<comment type="subcellular location">
    <subcellularLocation>
        <location evidence="1">Membrane</location>
        <topology evidence="1">Multi-pass membrane protein</topology>
    </subcellularLocation>
</comment>
<dbReference type="Pfam" id="PF04932">
    <property type="entry name" value="Wzy_C"/>
    <property type="match status" value="1"/>
</dbReference>
<sequence length="427" mass="46267">MAVTHGWRWAPAWVLTFVAMWPAAGYAEGIMVLGALAAIVQLLLARFRGGTRLLSGPAWALTSVMFFAYWTPQLISSFDALDARHAFYKTATGLRYLPFLWLVASAVANERGRRITFGGLAIIVAVWTVDALLQIISGTSPLFWGIDQLKQLISGHGMCTAADVAELDRLSGILGPCNLKLGVVLASLSPFVLFAAARRFGLLGWSLTAAAIGMVILLAGARAAWLTYALVLVFSGWRLLGWKKLLGVFVFGAVSLVVLALVSPQFSERIERTARVLTVDENGVDMALSGRAQIWQAATCMIREHPVNGVGARNFRQEFPACDPMPGQHPAWGSGPAHHAHQIVLEILSETGVIGLLLWLAGAALAWRAWRYASPEARERARPAMLALGVTVFPFNTHLAFYSTFWGGLTLLLAALYSGSLLARDDD</sequence>
<dbReference type="PANTHER" id="PTHR37422:SF21">
    <property type="entry name" value="EXOQ-LIKE PROTEIN"/>
    <property type="match status" value="1"/>
</dbReference>
<name>A0ABX0ADD5_9GAMM</name>
<protein>
    <submittedName>
        <fullName evidence="7">O-antigen ligase family protein</fullName>
    </submittedName>
</protein>
<feature type="transmembrane region" description="Helical" evidence="5">
    <location>
        <begin position="56"/>
        <end position="75"/>
    </location>
</feature>
<evidence type="ECO:0000256" key="4">
    <source>
        <dbReference type="ARBA" id="ARBA00023136"/>
    </source>
</evidence>
<evidence type="ECO:0000256" key="2">
    <source>
        <dbReference type="ARBA" id="ARBA00022692"/>
    </source>
</evidence>
<feature type="transmembrane region" description="Helical" evidence="5">
    <location>
        <begin position="245"/>
        <end position="262"/>
    </location>
</feature>
<proteinExistence type="predicted"/>
<feature type="transmembrane region" description="Helical" evidence="5">
    <location>
        <begin position="399"/>
        <end position="423"/>
    </location>
</feature>
<feature type="transmembrane region" description="Helical" evidence="5">
    <location>
        <begin position="87"/>
        <end position="108"/>
    </location>
</feature>
<reference evidence="7 8" key="1">
    <citation type="submission" date="2018-07" db="EMBL/GenBank/DDBJ databases">
        <title>Whole genome Sequencing of Pseudoxanthomonas gei KCTC 32298 (T).</title>
        <authorList>
            <person name="Kumar S."/>
            <person name="Bansal K."/>
            <person name="Kaur A."/>
            <person name="Patil P."/>
            <person name="Sharma S."/>
            <person name="Patil P.B."/>
        </authorList>
    </citation>
    <scope>NUCLEOTIDE SEQUENCE [LARGE SCALE GENOMIC DNA]</scope>
    <source>
        <strain evidence="7 8">KCTC 32298</strain>
    </source>
</reference>
<evidence type="ECO:0000256" key="5">
    <source>
        <dbReference type="SAM" id="Phobius"/>
    </source>
</evidence>
<dbReference type="InterPro" id="IPR051533">
    <property type="entry name" value="WaaL-like"/>
</dbReference>
<dbReference type="InterPro" id="IPR007016">
    <property type="entry name" value="O-antigen_ligase-rel_domated"/>
</dbReference>
<keyword evidence="8" id="KW-1185">Reference proteome</keyword>
<feature type="transmembrane region" description="Helical" evidence="5">
    <location>
        <begin position="173"/>
        <end position="195"/>
    </location>
</feature>
<evidence type="ECO:0000256" key="3">
    <source>
        <dbReference type="ARBA" id="ARBA00022989"/>
    </source>
</evidence>
<dbReference type="RefSeq" id="WP_162349133.1">
    <property type="nucleotide sequence ID" value="NZ_QOVG01000003.1"/>
</dbReference>
<feature type="transmembrane region" description="Helical" evidence="5">
    <location>
        <begin position="202"/>
        <end position="225"/>
    </location>
</feature>
<evidence type="ECO:0000256" key="1">
    <source>
        <dbReference type="ARBA" id="ARBA00004141"/>
    </source>
</evidence>
<gene>
    <name evidence="7" type="ORF">DT603_06695</name>
</gene>
<feature type="transmembrane region" description="Helical" evidence="5">
    <location>
        <begin position="351"/>
        <end position="370"/>
    </location>
</feature>
<dbReference type="Proteomes" id="UP001429354">
    <property type="component" value="Unassembled WGS sequence"/>
</dbReference>
<comment type="caution">
    <text evidence="7">The sequence shown here is derived from an EMBL/GenBank/DDBJ whole genome shotgun (WGS) entry which is preliminary data.</text>
</comment>
<evidence type="ECO:0000313" key="8">
    <source>
        <dbReference type="Proteomes" id="UP001429354"/>
    </source>
</evidence>
<keyword evidence="2 5" id="KW-0812">Transmembrane</keyword>
<accession>A0ABX0ADD5</accession>
<keyword evidence="4 5" id="KW-0472">Membrane</keyword>
<feature type="domain" description="O-antigen ligase-related" evidence="6">
    <location>
        <begin position="208"/>
        <end position="360"/>
    </location>
</feature>
<organism evidence="7 8">
    <name type="scientific">Pseudoxanthomonas gei</name>
    <dbReference type="NCBI Taxonomy" id="1383030"/>
    <lineage>
        <taxon>Bacteria</taxon>
        <taxon>Pseudomonadati</taxon>
        <taxon>Pseudomonadota</taxon>
        <taxon>Gammaproteobacteria</taxon>
        <taxon>Lysobacterales</taxon>
        <taxon>Lysobacteraceae</taxon>
        <taxon>Pseudoxanthomonas</taxon>
    </lineage>
</organism>
<keyword evidence="7" id="KW-0436">Ligase</keyword>
<dbReference type="EMBL" id="QOVG01000003">
    <property type="protein sequence ID" value="NDK38530.1"/>
    <property type="molecule type" value="Genomic_DNA"/>
</dbReference>